<comment type="caution">
    <text evidence="4">The sequence shown here is derived from an EMBL/GenBank/DDBJ whole genome shotgun (WGS) entry which is preliminary data.</text>
</comment>
<name>A0ABV6QXY0_9ACTN</name>
<evidence type="ECO:0000256" key="2">
    <source>
        <dbReference type="ARBA" id="ARBA00023315"/>
    </source>
</evidence>
<proteinExistence type="predicted"/>
<reference evidence="4 5" key="1">
    <citation type="submission" date="2024-09" db="EMBL/GenBank/DDBJ databases">
        <authorList>
            <person name="Sun Q."/>
            <person name="Mori K."/>
        </authorList>
    </citation>
    <scope>NUCLEOTIDE SEQUENCE [LARGE SCALE GENOMIC DNA]</scope>
    <source>
        <strain evidence="4 5">CGMCC 1.15906</strain>
    </source>
</reference>
<dbReference type="GO" id="GO:0016746">
    <property type="term" value="F:acyltransferase activity"/>
    <property type="evidence" value="ECO:0007669"/>
    <property type="project" value="UniProtKB-KW"/>
</dbReference>
<gene>
    <name evidence="4" type="ORF">ACFFGN_35805</name>
</gene>
<protein>
    <submittedName>
        <fullName evidence="4">GNAT family N-acetyltransferase</fullName>
        <ecNumber evidence="4">2.3.-.-</ecNumber>
    </submittedName>
</protein>
<dbReference type="Proteomes" id="UP001589890">
    <property type="component" value="Unassembled WGS sequence"/>
</dbReference>
<keyword evidence="5" id="KW-1185">Reference proteome</keyword>
<dbReference type="Pfam" id="PF00583">
    <property type="entry name" value="Acetyltransf_1"/>
    <property type="match status" value="1"/>
</dbReference>
<dbReference type="CDD" id="cd04301">
    <property type="entry name" value="NAT_SF"/>
    <property type="match status" value="1"/>
</dbReference>
<evidence type="ECO:0000313" key="4">
    <source>
        <dbReference type="EMBL" id="MFC0629484.1"/>
    </source>
</evidence>
<dbReference type="InterPro" id="IPR051016">
    <property type="entry name" value="Diverse_Substrate_AcTransf"/>
</dbReference>
<dbReference type="InterPro" id="IPR016181">
    <property type="entry name" value="Acyl_CoA_acyltransferase"/>
</dbReference>
<dbReference type="EMBL" id="JBHLTC010000057">
    <property type="protein sequence ID" value="MFC0629484.1"/>
    <property type="molecule type" value="Genomic_DNA"/>
</dbReference>
<feature type="domain" description="N-acetyltransferase" evidence="3">
    <location>
        <begin position="5"/>
        <end position="162"/>
    </location>
</feature>
<dbReference type="PANTHER" id="PTHR10545">
    <property type="entry name" value="DIAMINE N-ACETYLTRANSFERASE"/>
    <property type="match status" value="1"/>
</dbReference>
<evidence type="ECO:0000259" key="3">
    <source>
        <dbReference type="PROSITE" id="PS51186"/>
    </source>
</evidence>
<keyword evidence="1 4" id="KW-0808">Transferase</keyword>
<dbReference type="PANTHER" id="PTHR10545:SF29">
    <property type="entry name" value="GH14572P-RELATED"/>
    <property type="match status" value="1"/>
</dbReference>
<organism evidence="4 5">
    <name type="scientific">Kribbella deserti</name>
    <dbReference type="NCBI Taxonomy" id="1926257"/>
    <lineage>
        <taxon>Bacteria</taxon>
        <taxon>Bacillati</taxon>
        <taxon>Actinomycetota</taxon>
        <taxon>Actinomycetes</taxon>
        <taxon>Propionibacteriales</taxon>
        <taxon>Kribbellaceae</taxon>
        <taxon>Kribbella</taxon>
    </lineage>
</organism>
<evidence type="ECO:0000256" key="1">
    <source>
        <dbReference type="ARBA" id="ARBA00022679"/>
    </source>
</evidence>
<sequence>MASTAIIRRAEPADVPALVALAHELAEYERAADECHLTTEHLTAALFAESPAVFAHVAEVDGVVVGSAIWFLTFSTWRGVHGIHLEDLYVQPAQRGSGLGKALLAELARECVRNGYERLEWAVLDWNQPAIDFYNSLKAEPQSDWFTFRLTADPLHALAALR</sequence>
<keyword evidence="2 4" id="KW-0012">Acyltransferase</keyword>
<dbReference type="InterPro" id="IPR000182">
    <property type="entry name" value="GNAT_dom"/>
</dbReference>
<evidence type="ECO:0000313" key="5">
    <source>
        <dbReference type="Proteomes" id="UP001589890"/>
    </source>
</evidence>
<dbReference type="SUPFAM" id="SSF55729">
    <property type="entry name" value="Acyl-CoA N-acyltransferases (Nat)"/>
    <property type="match status" value="1"/>
</dbReference>
<dbReference type="EC" id="2.3.-.-" evidence="4"/>
<dbReference type="RefSeq" id="WP_380057648.1">
    <property type="nucleotide sequence ID" value="NZ_JBHLTC010000057.1"/>
</dbReference>
<dbReference type="PROSITE" id="PS51186">
    <property type="entry name" value="GNAT"/>
    <property type="match status" value="1"/>
</dbReference>
<accession>A0ABV6QXY0</accession>
<dbReference type="Gene3D" id="3.40.630.30">
    <property type="match status" value="1"/>
</dbReference>